<evidence type="ECO:0000256" key="1">
    <source>
        <dbReference type="SAM" id="MobiDB-lite"/>
    </source>
</evidence>
<reference evidence="2 3" key="1">
    <citation type="submission" date="2020-02" db="EMBL/GenBank/DDBJ databases">
        <title>Rhodobacter algicola sp. nov., isolated from microalga culture.</title>
        <authorList>
            <person name="Park C.-Y."/>
        </authorList>
    </citation>
    <scope>NUCLEOTIDE SEQUENCE [LARGE SCALE GENOMIC DNA]</scope>
    <source>
        <strain evidence="2 3">ETT8</strain>
    </source>
</reference>
<dbReference type="InterPro" id="IPR003772">
    <property type="entry name" value="YceD"/>
</dbReference>
<organism evidence="2 3">
    <name type="scientific">Pseudotabrizicola algicola</name>
    <dbReference type="NCBI Taxonomy" id="2709381"/>
    <lineage>
        <taxon>Bacteria</taxon>
        <taxon>Pseudomonadati</taxon>
        <taxon>Pseudomonadota</taxon>
        <taxon>Alphaproteobacteria</taxon>
        <taxon>Rhodobacterales</taxon>
        <taxon>Paracoccaceae</taxon>
        <taxon>Pseudotabrizicola</taxon>
    </lineage>
</organism>
<keyword evidence="3" id="KW-1185">Reference proteome</keyword>
<proteinExistence type="predicted"/>
<dbReference type="Pfam" id="PF02620">
    <property type="entry name" value="YceD"/>
    <property type="match status" value="1"/>
</dbReference>
<evidence type="ECO:0000313" key="2">
    <source>
        <dbReference type="EMBL" id="NEX45056.1"/>
    </source>
</evidence>
<feature type="region of interest" description="Disordered" evidence="1">
    <location>
        <begin position="1"/>
        <end position="26"/>
    </location>
</feature>
<protein>
    <submittedName>
        <fullName evidence="2">DUF177 domain-containing protein</fullName>
    </submittedName>
</protein>
<sequence length="196" mass="20897">MKKSTPAPEEIVPERPPALSHPFRSGALSMRKPTRFDLEPDAATRAAIAQDLGLLSVVSFSFKGEIRPAASRDFLLEAQLAAVVDQPCVLTLAPVRSEIRETVVRRYLSDWVEPTGDEVEMPEDDSAEAIPEVIDVGGVALEALVLSLPLYPRASGAELGDVAATPPGAEPLRDSDLKPFASLAALKDKLNGSSEA</sequence>
<dbReference type="Proteomes" id="UP000481421">
    <property type="component" value="Unassembled WGS sequence"/>
</dbReference>
<dbReference type="EMBL" id="JAAIKE010000001">
    <property type="protein sequence ID" value="NEX45056.1"/>
    <property type="molecule type" value="Genomic_DNA"/>
</dbReference>
<dbReference type="AlphaFoldDB" id="A0A6B3RIN7"/>
<accession>A0A6B3RIN7</accession>
<evidence type="ECO:0000313" key="3">
    <source>
        <dbReference type="Proteomes" id="UP000481421"/>
    </source>
</evidence>
<name>A0A6B3RIN7_9RHOB</name>
<dbReference type="RefSeq" id="WP_164609080.1">
    <property type="nucleotide sequence ID" value="NZ_JAAIKE010000001.1"/>
</dbReference>
<comment type="caution">
    <text evidence="2">The sequence shown here is derived from an EMBL/GenBank/DDBJ whole genome shotgun (WGS) entry which is preliminary data.</text>
</comment>
<gene>
    <name evidence="2" type="ORF">G3572_02480</name>
</gene>